<organism evidence="9 10">
    <name type="scientific">Vibrio furnissii</name>
    <dbReference type="NCBI Taxonomy" id="29494"/>
    <lineage>
        <taxon>Bacteria</taxon>
        <taxon>Pseudomonadati</taxon>
        <taxon>Pseudomonadota</taxon>
        <taxon>Gammaproteobacteria</taxon>
        <taxon>Vibrionales</taxon>
        <taxon>Vibrionaceae</taxon>
        <taxon>Vibrio</taxon>
    </lineage>
</organism>
<keyword evidence="4" id="KW-0677">Repeat</keyword>
<evidence type="ECO:0000256" key="2">
    <source>
        <dbReference type="ARBA" id="ARBA00022485"/>
    </source>
</evidence>
<evidence type="ECO:0000256" key="7">
    <source>
        <dbReference type="ARBA" id="ARBA00023014"/>
    </source>
</evidence>
<keyword evidence="3" id="KW-0479">Metal-binding</keyword>
<evidence type="ECO:0000256" key="3">
    <source>
        <dbReference type="ARBA" id="ARBA00022723"/>
    </source>
</evidence>
<proteinExistence type="predicted"/>
<dbReference type="PANTHER" id="PTHR43687">
    <property type="entry name" value="ADENYLYLSULFATE REDUCTASE, BETA SUBUNIT"/>
    <property type="match status" value="1"/>
</dbReference>
<evidence type="ECO:0000256" key="5">
    <source>
        <dbReference type="ARBA" id="ARBA00022982"/>
    </source>
</evidence>
<evidence type="ECO:0000256" key="4">
    <source>
        <dbReference type="ARBA" id="ARBA00022737"/>
    </source>
</evidence>
<keyword evidence="6" id="KW-0408">Iron</keyword>
<dbReference type="InParanoid" id="A0A0Q2RSI8"/>
<dbReference type="GO" id="GO:0051539">
    <property type="term" value="F:4 iron, 4 sulfur cluster binding"/>
    <property type="evidence" value="ECO:0007669"/>
    <property type="project" value="UniProtKB-KW"/>
</dbReference>
<feature type="domain" description="4Fe-4S ferredoxin-type" evidence="8">
    <location>
        <begin position="149"/>
        <end position="178"/>
    </location>
</feature>
<dbReference type="InterPro" id="IPR050572">
    <property type="entry name" value="Fe-S_Ferredoxin"/>
</dbReference>
<dbReference type="EMBL" id="LKHS01000004">
    <property type="protein sequence ID" value="KQH87078.1"/>
    <property type="molecule type" value="Genomic_DNA"/>
</dbReference>
<dbReference type="AlphaFoldDB" id="A0A0Q2RSI8"/>
<dbReference type="Gene3D" id="3.30.70.20">
    <property type="match status" value="2"/>
</dbReference>
<protein>
    <submittedName>
        <fullName evidence="9">Ferredoxin-type protein NapF</fullName>
    </submittedName>
</protein>
<dbReference type="PROSITE" id="PS51379">
    <property type="entry name" value="4FE4S_FER_2"/>
    <property type="match status" value="3"/>
</dbReference>
<sequence>MRLFRSKKETTSTPSCEPEVDLGKRRFLTLSTFAQTPPRAVSRQAARPPFAVDDDLFVRLCDGCGACEVACPQGVIVLDRGVAALDLSYAACDFCGRCQHACPTIALSNPPSTTGLVAYATDSCDNLNGYCDNCTDRCTHQALTWQESAKPRIDATACVGCGECAASCFTNVIQFRLSDQ</sequence>
<evidence type="ECO:0000313" key="10">
    <source>
        <dbReference type="Proteomes" id="UP000051221"/>
    </source>
</evidence>
<gene>
    <name evidence="9" type="ORF">AMR76_04985</name>
</gene>
<dbReference type="SUPFAM" id="SSF54862">
    <property type="entry name" value="4Fe-4S ferredoxins"/>
    <property type="match status" value="1"/>
</dbReference>
<keyword evidence="2" id="KW-0004">4Fe-4S</keyword>
<dbReference type="Proteomes" id="UP000051221">
    <property type="component" value="Unassembled WGS sequence"/>
</dbReference>
<feature type="domain" description="4Fe-4S ferredoxin-type" evidence="8">
    <location>
        <begin position="48"/>
        <end position="81"/>
    </location>
</feature>
<evidence type="ECO:0000313" key="9">
    <source>
        <dbReference type="EMBL" id="KQH87078.1"/>
    </source>
</evidence>
<name>A0A0Q2RSI8_VIBFU</name>
<feature type="domain" description="4Fe-4S ferredoxin-type" evidence="8">
    <location>
        <begin position="83"/>
        <end position="112"/>
    </location>
</feature>
<dbReference type="InterPro" id="IPR017896">
    <property type="entry name" value="4Fe4S_Fe-S-bd"/>
</dbReference>
<dbReference type="InterPro" id="IPR017900">
    <property type="entry name" value="4Fe4S_Fe_S_CS"/>
</dbReference>
<comment type="caution">
    <text evidence="9">The sequence shown here is derived from an EMBL/GenBank/DDBJ whole genome shotgun (WGS) entry which is preliminary data.</text>
</comment>
<keyword evidence="5" id="KW-0249">Electron transport</keyword>
<keyword evidence="10" id="KW-1185">Reference proteome</keyword>
<dbReference type="PANTHER" id="PTHR43687:SF6">
    <property type="entry name" value="L-ASPARTATE SEMIALDEHYDE SULFURTRANSFERASE IRON-SULFUR SUBUNIT"/>
    <property type="match status" value="1"/>
</dbReference>
<dbReference type="GO" id="GO:0046872">
    <property type="term" value="F:metal ion binding"/>
    <property type="evidence" value="ECO:0007669"/>
    <property type="project" value="UniProtKB-KW"/>
</dbReference>
<keyword evidence="7" id="KW-0411">Iron-sulfur</keyword>
<dbReference type="Pfam" id="PF12838">
    <property type="entry name" value="Fer4_7"/>
    <property type="match status" value="2"/>
</dbReference>
<evidence type="ECO:0000256" key="1">
    <source>
        <dbReference type="ARBA" id="ARBA00022448"/>
    </source>
</evidence>
<accession>A0A0Q2RSI8</accession>
<evidence type="ECO:0000256" key="6">
    <source>
        <dbReference type="ARBA" id="ARBA00023004"/>
    </source>
</evidence>
<keyword evidence="1" id="KW-0813">Transport</keyword>
<reference evidence="9 10" key="1">
    <citation type="submission" date="2015-08" db="EMBL/GenBank/DDBJ databases">
        <title>Antibacterial properties of a collection of Vibrionaceae strains.</title>
        <authorList>
            <person name="Giubergia S."/>
        </authorList>
    </citation>
    <scope>NUCLEOTIDE SEQUENCE [LARGE SCALE GENOMIC DNA]</scope>
    <source>
        <strain evidence="9 10">S0821</strain>
    </source>
</reference>
<dbReference type="PROSITE" id="PS00198">
    <property type="entry name" value="4FE4S_FER_1"/>
    <property type="match status" value="2"/>
</dbReference>
<evidence type="ECO:0000259" key="8">
    <source>
        <dbReference type="PROSITE" id="PS51379"/>
    </source>
</evidence>